<evidence type="ECO:0000259" key="2">
    <source>
        <dbReference type="Pfam" id="PF10077"/>
    </source>
</evidence>
<feature type="domain" description="DUF2314" evidence="2">
    <location>
        <begin position="31"/>
        <end position="142"/>
    </location>
</feature>
<gene>
    <name evidence="3" type="ORF">GGQ97_001041</name>
</gene>
<name>A0A7X5Y4W7_9SPHN</name>
<dbReference type="EMBL" id="JAATJC010000001">
    <property type="protein sequence ID" value="NJC05248.1"/>
    <property type="molecule type" value="Genomic_DNA"/>
</dbReference>
<reference evidence="3 4" key="1">
    <citation type="submission" date="2020-03" db="EMBL/GenBank/DDBJ databases">
        <title>Genomic Encyclopedia of Type Strains, Phase IV (KMG-IV): sequencing the most valuable type-strain genomes for metagenomic binning, comparative biology and taxonomic classification.</title>
        <authorList>
            <person name="Goeker M."/>
        </authorList>
    </citation>
    <scope>NUCLEOTIDE SEQUENCE [LARGE SCALE GENOMIC DNA]</scope>
    <source>
        <strain evidence="3 4">DSM 16846</strain>
    </source>
</reference>
<organism evidence="3 4">
    <name type="scientific">Sphingomonas kaistensis</name>
    <dbReference type="NCBI Taxonomy" id="298708"/>
    <lineage>
        <taxon>Bacteria</taxon>
        <taxon>Pseudomonadati</taxon>
        <taxon>Pseudomonadota</taxon>
        <taxon>Alphaproteobacteria</taxon>
        <taxon>Sphingomonadales</taxon>
        <taxon>Sphingomonadaceae</taxon>
        <taxon>Sphingomonas</taxon>
    </lineage>
</organism>
<accession>A0A7X5Y4W7</accession>
<keyword evidence="4" id="KW-1185">Reference proteome</keyword>
<feature type="signal peptide" evidence="1">
    <location>
        <begin position="1"/>
        <end position="18"/>
    </location>
</feature>
<proteinExistence type="predicted"/>
<sequence>MKLALAFLLAAVSASSTGEPVATFTQSDDPELAAARAKASATLPDFLAVLDKRSLDTGGYQVRFALTPTEHIWVENLARAGDSLTGTLAMKPLRSGHQRGDRVTIKLSEVSDWGYWTRDNVAHGFHTYPILFARLPKAEANARRRELGWPEQ</sequence>
<evidence type="ECO:0000313" key="4">
    <source>
        <dbReference type="Proteomes" id="UP000558192"/>
    </source>
</evidence>
<dbReference type="Pfam" id="PF10077">
    <property type="entry name" value="DUF2314"/>
    <property type="match status" value="1"/>
</dbReference>
<dbReference type="InterPro" id="IPR018756">
    <property type="entry name" value="DUF2314"/>
</dbReference>
<feature type="chain" id="PRO_5031312435" evidence="1">
    <location>
        <begin position="19"/>
        <end position="152"/>
    </location>
</feature>
<keyword evidence="1" id="KW-0732">Signal</keyword>
<protein>
    <submittedName>
        <fullName evidence="3">Uncharacterized protein YegJ (DUF2314 family)</fullName>
    </submittedName>
</protein>
<dbReference type="AlphaFoldDB" id="A0A7X5Y4W7"/>
<dbReference type="RefSeq" id="WP_168067963.1">
    <property type="nucleotide sequence ID" value="NZ_JAATJC010000001.1"/>
</dbReference>
<comment type="caution">
    <text evidence="3">The sequence shown here is derived from an EMBL/GenBank/DDBJ whole genome shotgun (WGS) entry which is preliminary data.</text>
</comment>
<evidence type="ECO:0000256" key="1">
    <source>
        <dbReference type="SAM" id="SignalP"/>
    </source>
</evidence>
<evidence type="ECO:0000313" key="3">
    <source>
        <dbReference type="EMBL" id="NJC05248.1"/>
    </source>
</evidence>
<dbReference type="Proteomes" id="UP000558192">
    <property type="component" value="Unassembled WGS sequence"/>
</dbReference>